<protein>
    <submittedName>
        <fullName evidence="1">Uncharacterized protein</fullName>
    </submittedName>
</protein>
<name>A0A0M2NLF1_9FIRM</name>
<accession>A0A0M2NLF1</accession>
<dbReference type="STRING" id="270498.CHK_0686"/>
<keyword evidence="2" id="KW-1185">Reference proteome</keyword>
<dbReference type="OrthoDB" id="9801052at2"/>
<dbReference type="Proteomes" id="UP000034076">
    <property type="component" value="Unassembled WGS sequence"/>
</dbReference>
<sequence>MGKGIASGYIPVAITICKNCFHKNVCGDKDYLTENRCADFVDVGHIAALVQAESEDCKICIWKNRHQKCACCKRNRHLKDCFAALAAKEEQG</sequence>
<evidence type="ECO:0000313" key="2">
    <source>
        <dbReference type="Proteomes" id="UP000034076"/>
    </source>
</evidence>
<gene>
    <name evidence="1" type="ORF">CHK_0686</name>
</gene>
<dbReference type="AlphaFoldDB" id="A0A0M2NLF1"/>
<evidence type="ECO:0000313" key="1">
    <source>
        <dbReference type="EMBL" id="KKI51801.1"/>
    </source>
</evidence>
<organism evidence="1 2">
    <name type="scientific">Christensenella hongkongensis</name>
    <dbReference type="NCBI Taxonomy" id="270498"/>
    <lineage>
        <taxon>Bacteria</taxon>
        <taxon>Bacillati</taxon>
        <taxon>Bacillota</taxon>
        <taxon>Clostridia</taxon>
        <taxon>Christensenellales</taxon>
        <taxon>Christensenellaceae</taxon>
        <taxon>Christensenella</taxon>
    </lineage>
</organism>
<reference evidence="1 2" key="1">
    <citation type="submission" date="2015-04" db="EMBL/GenBank/DDBJ databases">
        <title>Draft genome sequence of bacteremic isolate Catabacter hongkongensis type strain HKU16T.</title>
        <authorList>
            <person name="Lau S.K."/>
            <person name="Teng J.L."/>
            <person name="Huang Y."/>
            <person name="Curreem S.O."/>
            <person name="Tsui S.K."/>
            <person name="Woo P.C."/>
        </authorList>
    </citation>
    <scope>NUCLEOTIDE SEQUENCE [LARGE SCALE GENOMIC DNA]</scope>
    <source>
        <strain evidence="1 2">HKU16</strain>
    </source>
</reference>
<comment type="caution">
    <text evidence="1">The sequence shown here is derived from an EMBL/GenBank/DDBJ whole genome shotgun (WGS) entry which is preliminary data.</text>
</comment>
<dbReference type="EMBL" id="LAYJ01000063">
    <property type="protein sequence ID" value="KKI51801.1"/>
    <property type="molecule type" value="Genomic_DNA"/>
</dbReference>
<dbReference type="RefSeq" id="WP_046442630.1">
    <property type="nucleotide sequence ID" value="NZ_LAYJ01000063.1"/>
</dbReference>
<proteinExistence type="predicted"/>